<name>A0AA88Y3D5_PINIB</name>
<accession>A0AA88Y3D5</accession>
<evidence type="ECO:0008006" key="4">
    <source>
        <dbReference type="Google" id="ProtNLM"/>
    </source>
</evidence>
<sequence length="203" mass="23116">MLAKGVLFSRRWDYYLYFQVFVFFVICALYTCKAEDYARLLDPPPRGGLWRHGYSVLADHRDGNVNCGGQKVQWIVNRGKCGVCGDAANGPQDHDNGGKFDERITVRRLLSGAAFNVSFILSQNISGMLIIQVCPMHNSREPLTEDCFKSNTLSNKEEESLQAIHVKNTQIGKNLPHTYELVLPRDLICEHCVLRWMFMKGEN</sequence>
<keyword evidence="1" id="KW-1133">Transmembrane helix</keyword>
<keyword evidence="3" id="KW-1185">Reference proteome</keyword>
<proteinExistence type="predicted"/>
<keyword evidence="1" id="KW-0472">Membrane</keyword>
<dbReference type="Proteomes" id="UP001186944">
    <property type="component" value="Unassembled WGS sequence"/>
</dbReference>
<feature type="transmembrane region" description="Helical" evidence="1">
    <location>
        <begin position="109"/>
        <end position="131"/>
    </location>
</feature>
<reference evidence="2" key="1">
    <citation type="submission" date="2019-08" db="EMBL/GenBank/DDBJ databases">
        <title>The improved chromosome-level genome for the pearl oyster Pinctada fucata martensii using PacBio sequencing and Hi-C.</title>
        <authorList>
            <person name="Zheng Z."/>
        </authorList>
    </citation>
    <scope>NUCLEOTIDE SEQUENCE</scope>
    <source>
        <strain evidence="2">ZZ-2019</strain>
        <tissue evidence="2">Adductor muscle</tissue>
    </source>
</reference>
<dbReference type="EMBL" id="VSWD01000008">
    <property type="protein sequence ID" value="KAK3095157.1"/>
    <property type="molecule type" value="Genomic_DNA"/>
</dbReference>
<evidence type="ECO:0000313" key="2">
    <source>
        <dbReference type="EMBL" id="KAK3095157.1"/>
    </source>
</evidence>
<evidence type="ECO:0000313" key="3">
    <source>
        <dbReference type="Proteomes" id="UP001186944"/>
    </source>
</evidence>
<keyword evidence="1" id="KW-0812">Transmembrane</keyword>
<evidence type="ECO:0000256" key="1">
    <source>
        <dbReference type="SAM" id="Phobius"/>
    </source>
</evidence>
<comment type="caution">
    <text evidence="2">The sequence shown here is derived from an EMBL/GenBank/DDBJ whole genome shotgun (WGS) entry which is preliminary data.</text>
</comment>
<feature type="transmembrane region" description="Helical" evidence="1">
    <location>
        <begin position="14"/>
        <end position="32"/>
    </location>
</feature>
<organism evidence="2 3">
    <name type="scientific">Pinctada imbricata</name>
    <name type="common">Atlantic pearl-oyster</name>
    <name type="synonym">Pinctada martensii</name>
    <dbReference type="NCBI Taxonomy" id="66713"/>
    <lineage>
        <taxon>Eukaryota</taxon>
        <taxon>Metazoa</taxon>
        <taxon>Spiralia</taxon>
        <taxon>Lophotrochozoa</taxon>
        <taxon>Mollusca</taxon>
        <taxon>Bivalvia</taxon>
        <taxon>Autobranchia</taxon>
        <taxon>Pteriomorphia</taxon>
        <taxon>Pterioida</taxon>
        <taxon>Pterioidea</taxon>
        <taxon>Pteriidae</taxon>
        <taxon>Pinctada</taxon>
    </lineage>
</organism>
<dbReference type="AlphaFoldDB" id="A0AA88Y3D5"/>
<protein>
    <recommendedName>
        <fullName evidence="4">Chitin-binding type-4 domain-containing protein</fullName>
    </recommendedName>
</protein>
<gene>
    <name evidence="2" type="ORF">FSP39_010882</name>
</gene>